<proteinExistence type="predicted"/>
<feature type="compositionally biased region" description="Basic and acidic residues" evidence="1">
    <location>
        <begin position="33"/>
        <end position="49"/>
    </location>
</feature>
<gene>
    <name evidence="2" type="ORF">B0A49_01372</name>
</gene>
<evidence type="ECO:0000256" key="1">
    <source>
        <dbReference type="SAM" id="MobiDB-lite"/>
    </source>
</evidence>
<reference evidence="2 3" key="1">
    <citation type="submission" date="2017-03" db="EMBL/GenBank/DDBJ databases">
        <title>Genomes of endolithic fungi from Antarctica.</title>
        <authorList>
            <person name="Coleine C."/>
            <person name="Masonjones S."/>
            <person name="Stajich J.E."/>
        </authorList>
    </citation>
    <scope>NUCLEOTIDE SEQUENCE [LARGE SCALE GENOMIC DNA]</scope>
    <source>
        <strain evidence="2 3">CCFEE 5187</strain>
    </source>
</reference>
<dbReference type="EMBL" id="NAJN01000143">
    <property type="protein sequence ID" value="TKA78408.1"/>
    <property type="molecule type" value="Genomic_DNA"/>
</dbReference>
<dbReference type="Proteomes" id="UP000308768">
    <property type="component" value="Unassembled WGS sequence"/>
</dbReference>
<accession>A0A4U0XS11</accession>
<organism evidence="2 3">
    <name type="scientific">Cryomyces minteri</name>
    <dbReference type="NCBI Taxonomy" id="331657"/>
    <lineage>
        <taxon>Eukaryota</taxon>
        <taxon>Fungi</taxon>
        <taxon>Dikarya</taxon>
        <taxon>Ascomycota</taxon>
        <taxon>Pezizomycotina</taxon>
        <taxon>Dothideomycetes</taxon>
        <taxon>Dothideomycetes incertae sedis</taxon>
        <taxon>Cryomyces</taxon>
    </lineage>
</organism>
<keyword evidence="3" id="KW-1185">Reference proteome</keyword>
<feature type="region of interest" description="Disordered" evidence="1">
    <location>
        <begin position="30"/>
        <end position="86"/>
    </location>
</feature>
<protein>
    <submittedName>
        <fullName evidence="2">Uncharacterized protein</fullName>
    </submittedName>
</protein>
<comment type="caution">
    <text evidence="2">The sequence shown here is derived from an EMBL/GenBank/DDBJ whole genome shotgun (WGS) entry which is preliminary data.</text>
</comment>
<feature type="region of interest" description="Disordered" evidence="1">
    <location>
        <begin position="106"/>
        <end position="130"/>
    </location>
</feature>
<dbReference type="AlphaFoldDB" id="A0A4U0XS11"/>
<evidence type="ECO:0000313" key="3">
    <source>
        <dbReference type="Proteomes" id="UP000308768"/>
    </source>
</evidence>
<evidence type="ECO:0000313" key="2">
    <source>
        <dbReference type="EMBL" id="TKA78408.1"/>
    </source>
</evidence>
<name>A0A4U0XS11_9PEZI</name>
<sequence length="252" mass="26580">MDHNAGLPDSRTFDMSSAEELVVEFPGLGQIVTKEHNSVEPAERGEITKPSEPTEPSEPYEQHKPIEPASSSKSFERPHPAANNITSSVLPISQIVPSALQARKTVETASPARETVRNVSRAPTKAWSIPWAPKTATTTTAGARAAGTSELKPAETPTTAWTARQAATTALPGGHTAPAHKSALALPASPTAIAKPWAPFPTYPVLLPDPDIALGGMTRPAAKGWWAPGCVEAGRAAREMGGWPEDGVLRNL</sequence>